<feature type="domain" description="YhdP central" evidence="1">
    <location>
        <begin position="1"/>
        <end position="1260"/>
    </location>
</feature>
<dbReference type="AlphaFoldDB" id="A0A2I5T1P2"/>
<protein>
    <submittedName>
        <fullName evidence="3">TIGR02099 family protein</fullName>
    </submittedName>
</protein>
<dbReference type="Pfam" id="PF13116">
    <property type="entry name" value="YhdP"/>
    <property type="match status" value="1"/>
</dbReference>
<proteinExistence type="predicted"/>
<sequence>MRRLPGILLATGATLIVLCALVVSGLRVVLPQLDYFRPQVVAWAQSVTGIPLEVGALRGSWETFGPTLEIQNFSANGPDADWQSERITLALDVWQSLLHLRWQFRDLTFYHMHLDVKTPLNAQHQGNLLEPGRLSDLFLRQFDHFDLRDSHITFLTPSGTHAELSIPQLTWLNRNNRHRAEGLISLSSFNGQHGVVQMRMDLRDNQGWLDNGTVYLQADNIDMKPWLGRWIRSNTGLESADFSLAAWLNVREGSIYSGDLLLNKGTASWREGENAHRLSIDNMTVHVSRRKNGWQVEVPALTMSTDGVLWSKGRLSALWLPKSDAMLGPDHQSELRIRASNLDLERFSPLLPLLATATPTLEQRWLALQPKGRLTALALDIPLLQPEKTRFQVKWQDVSWQNWQLIPGVNHFSGSASGSIARGQVGLSLKQSVLPYPNMFRAPLEIGQASGTINWRDDDQGWELWAQGLDVRAKSLWANGDFHYRQPAKGKPRLDILSGLRLTDAADAWRYYPEPFMGKPLVDYLSSALKAGRVDNGTLIFAGNPQDFPFEHHEGQFQVWVPVKNAIFEFQPGWPALTEQDITLNFLNNGLWMSAPHAWLGKVEGTNISAIIPDYAKEQLLVNGDLHGPGEEVRHYFNQTPMKSSLGSALDALQIGGMVNGSLHLDIPLDVGDVQASGDVVLNDNTLLIKPLDTTLENLTGQFHYNNGALVSNNLQANWLGQPISVNFTTEEQAKAFQINVGLQGDWQASRLSGMPTPLVSALSGSANWKSTVAVSLPYKGDASYDVDLQTNFKGVSSHLPPPLNKTAGTALPLHVTVKGDVSGFMFNGSLGKAQRFISQWQLHDSALTLMRGAWQNNAKVVPRLPKAASLMLDVPALDGEGWLGLLPGIHASLSGTSNSSNFHWPALVILKTPELNILGQRWHDLVLTKENRISSEEVGIKGQEIDGKIDIPNRGAWQSDIRYLYYNPQWKSDDATNPIALAEKKSPLNDPAIKLEDWPAIQVNCRECWILGQNMGRIQGALQPERNKLLLSDGVIDTGKSRLTINGSWQESSKGVRTAVKGRLSGDSLTKNIAWFGVKTPLRAGEFSVDYDLYWRGTPWEPDIPSLSGILKTHIGKGEITNVSTGQAGQLLRLVSFDALLRKLQFDFRDTFSEGFYFDSINSTAWIKEGVLHTDNLLVDGLAADIAMKGDVDLVKHQIAMEAVVAPEISATVGVATAFAVNPLIGAAVFAASKALAPLWNKISLIRYQISGSLDQPKIQEVLREPQKTKPAEAAVR</sequence>
<dbReference type="Proteomes" id="UP000233778">
    <property type="component" value="Chromosome"/>
</dbReference>
<evidence type="ECO:0000313" key="3">
    <source>
        <dbReference type="EMBL" id="AUH02802.1"/>
    </source>
</evidence>
<dbReference type="Proteomes" id="UP000017700">
    <property type="component" value="Chromosome"/>
</dbReference>
<dbReference type="STRING" id="104623.Ser39006_00825"/>
<dbReference type="KEGG" id="sera:Ser39006_000785"/>
<dbReference type="OrthoDB" id="9762238at2"/>
<gene>
    <name evidence="2" type="ORF">CWC46_00785</name>
    <name evidence="3" type="ORF">Ser39006_000785</name>
</gene>
<dbReference type="EMBL" id="CP025085">
    <property type="protein sequence ID" value="AUG98487.1"/>
    <property type="molecule type" value="Genomic_DNA"/>
</dbReference>
<evidence type="ECO:0000313" key="5">
    <source>
        <dbReference type="Proteomes" id="UP000233778"/>
    </source>
</evidence>
<dbReference type="KEGG" id="serq:CWC46_00785"/>
<evidence type="ECO:0000313" key="4">
    <source>
        <dbReference type="Proteomes" id="UP000017700"/>
    </source>
</evidence>
<dbReference type="EMBL" id="CP025084">
    <property type="protein sequence ID" value="AUH02802.1"/>
    <property type="molecule type" value="Genomic_DNA"/>
</dbReference>
<dbReference type="RefSeq" id="WP_021014098.1">
    <property type="nucleotide sequence ID" value="NZ_CP025084.1"/>
</dbReference>
<reference evidence="3" key="2">
    <citation type="submission" date="2013-09" db="EMBL/GenBank/DDBJ databases">
        <authorList>
            <person name="Wang G."/>
            <person name="Yang Y."/>
            <person name="Su Y."/>
        </authorList>
    </citation>
    <scope>NUCLEOTIDE SEQUENCE</scope>
    <source>
        <strain evidence="3">ATCC 39006</strain>
    </source>
</reference>
<dbReference type="InterPro" id="IPR025263">
    <property type="entry name" value="YhdP_central"/>
</dbReference>
<evidence type="ECO:0000313" key="2">
    <source>
        <dbReference type="EMBL" id="AUG98487.1"/>
    </source>
</evidence>
<reference evidence="2 5" key="3">
    <citation type="submission" date="2017-11" db="EMBL/GenBank/DDBJ databases">
        <title>Complete genome sequence of Serratia sp. ATCC 39006 LacA.</title>
        <authorList>
            <person name="Hampton H.G."/>
            <person name="Jackson S.A."/>
            <person name="Jauregui R."/>
            <person name="Poulter G.T.M."/>
            <person name="Salmond G.P.C."/>
            <person name="Fineran P.C."/>
        </authorList>
    </citation>
    <scope>NUCLEOTIDE SEQUENCE [LARGE SCALE GENOMIC DNA]</scope>
    <source>
        <strain evidence="2 5">ATCC 39006</strain>
    </source>
</reference>
<keyword evidence="4" id="KW-1185">Reference proteome</keyword>
<dbReference type="NCBIfam" id="TIGR02099">
    <property type="entry name" value="YhdP family protein"/>
    <property type="match status" value="1"/>
</dbReference>
<evidence type="ECO:0000259" key="1">
    <source>
        <dbReference type="Pfam" id="PF13116"/>
    </source>
</evidence>
<dbReference type="NCBIfam" id="NF008148">
    <property type="entry name" value="PRK10899.1"/>
    <property type="match status" value="1"/>
</dbReference>
<dbReference type="InterPro" id="IPR011836">
    <property type="entry name" value="YhdP"/>
</dbReference>
<name>A0A2I5T1P2_SERS3</name>
<dbReference type="PANTHER" id="PTHR38690">
    <property type="entry name" value="PROTEASE-RELATED"/>
    <property type="match status" value="1"/>
</dbReference>
<reference evidence="3" key="4">
    <citation type="submission" date="2017-11" db="EMBL/GenBank/DDBJ databases">
        <title>Complete genome sequence of Serratia sp. ATCC 39006.</title>
        <authorList>
            <person name="Hampton H.G."/>
            <person name="Jackson S.A."/>
            <person name="Jauregui R."/>
            <person name="Poulter G.T.M."/>
            <person name="Salmond G.P.C."/>
            <person name="Fineran P.C."/>
        </authorList>
    </citation>
    <scope>NUCLEOTIDE SEQUENCE</scope>
    <source>
        <strain evidence="3">ATCC 39006</strain>
    </source>
</reference>
<dbReference type="PANTHER" id="PTHR38690:SF1">
    <property type="entry name" value="PROTEASE"/>
    <property type="match status" value="1"/>
</dbReference>
<reference evidence="3 4" key="1">
    <citation type="journal article" date="2013" name="Genome Announc.">
        <title>Draft genome sequence of Serratia sp. strain ATCC 39006, a model bacterium for analysis of the biosynthesis and regulation of prodigiosin, a carbapenem, and gas vesicles.</title>
        <authorList>
            <person name="Fineran P.C."/>
            <person name="Iglesias Cans M.C."/>
            <person name="Ramsay J.P."/>
            <person name="Wilf N.M."/>
            <person name="Cossyleon D."/>
            <person name="McNeil M.B."/>
            <person name="Williamson N.R."/>
            <person name="Monson R.E."/>
            <person name="Becher S.A."/>
            <person name="Stanton J.A."/>
            <person name="Brugger K."/>
            <person name="Brown S.D."/>
            <person name="Salmond G.P."/>
        </authorList>
    </citation>
    <scope>NUCLEOTIDE SEQUENCE [LARGE SCALE GENOMIC DNA]</scope>
    <source>
        <strain evidence="3">ATCC 39006</strain>
        <strain evidence="4">ATCC 39006 / SC 11482</strain>
    </source>
</reference>
<organism evidence="3 4">
    <name type="scientific">Serratia sp. (strain ATCC 39006)</name>
    <name type="common">Prodigiosinella confusarubida</name>
    <dbReference type="NCBI Taxonomy" id="104623"/>
    <lineage>
        <taxon>Bacteria</taxon>
        <taxon>Pseudomonadati</taxon>
        <taxon>Pseudomonadota</taxon>
        <taxon>Gammaproteobacteria</taxon>
        <taxon>Enterobacterales</taxon>
        <taxon>Pectobacteriaceae</taxon>
        <taxon>Prodigiosinella</taxon>
    </lineage>
</organism>
<accession>A0A2I5T1P2</accession>